<accession>A0ABU7RV19</accession>
<feature type="transmembrane region" description="Helical" evidence="1">
    <location>
        <begin position="160"/>
        <end position="183"/>
    </location>
</feature>
<evidence type="ECO:0000256" key="1">
    <source>
        <dbReference type="SAM" id="Phobius"/>
    </source>
</evidence>
<keyword evidence="1" id="KW-0812">Transmembrane</keyword>
<gene>
    <name evidence="2" type="ORF">V1633_17860</name>
</gene>
<proteinExistence type="predicted"/>
<feature type="transmembrane region" description="Helical" evidence="1">
    <location>
        <begin position="203"/>
        <end position="224"/>
    </location>
</feature>
<feature type="transmembrane region" description="Helical" evidence="1">
    <location>
        <begin position="21"/>
        <end position="38"/>
    </location>
</feature>
<reference evidence="2 3" key="1">
    <citation type="submission" date="2024-01" db="EMBL/GenBank/DDBJ databases">
        <title>Genome insights into Plantactinospora sonchi sp. nov.</title>
        <authorList>
            <person name="Wang L."/>
        </authorList>
    </citation>
    <scope>NUCLEOTIDE SEQUENCE [LARGE SCALE GENOMIC DNA]</scope>
    <source>
        <strain evidence="2 3">NEAU-QY2</strain>
    </source>
</reference>
<keyword evidence="1" id="KW-1133">Transmembrane helix</keyword>
<dbReference type="RefSeq" id="WP_331215465.1">
    <property type="nucleotide sequence ID" value="NZ_JAZGQK010000013.1"/>
</dbReference>
<organism evidence="2 3">
    <name type="scientific">Plantactinospora sonchi</name>
    <dbReference type="NCBI Taxonomy" id="1544735"/>
    <lineage>
        <taxon>Bacteria</taxon>
        <taxon>Bacillati</taxon>
        <taxon>Actinomycetota</taxon>
        <taxon>Actinomycetes</taxon>
        <taxon>Micromonosporales</taxon>
        <taxon>Micromonosporaceae</taxon>
        <taxon>Plantactinospora</taxon>
    </lineage>
</organism>
<name>A0ABU7RV19_9ACTN</name>
<protein>
    <recommendedName>
        <fullName evidence="4">ABC transporter</fullName>
    </recommendedName>
</protein>
<sequence length="229" mass="23113">MIPLVVLRLTGFVRTARALPPLLAGLLALVVLHGGAGAPPAEAYGVSAVILFPVLAWQTRLLLDTEPDVQRRLAVVAAGRRTELVAGLLAAATAGLALVVIALVVPWLVGGVSGPDGPGGPSVGQGLAVGLWAHLLVLPPAVGLGALSSRAAVASPLSGLAVLVCGVVCAFVFGLRDSVVPWLVPPVLAVARTSTAGPTAMSLGLVTGHAVLWSAVVITGYAWLRRRQA</sequence>
<feature type="transmembrane region" description="Helical" evidence="1">
    <location>
        <begin position="44"/>
        <end position="63"/>
    </location>
</feature>
<feature type="transmembrane region" description="Helical" evidence="1">
    <location>
        <begin position="84"/>
        <end position="109"/>
    </location>
</feature>
<evidence type="ECO:0000313" key="2">
    <source>
        <dbReference type="EMBL" id="MEE6260351.1"/>
    </source>
</evidence>
<feature type="transmembrane region" description="Helical" evidence="1">
    <location>
        <begin position="129"/>
        <end position="148"/>
    </location>
</feature>
<dbReference type="Proteomes" id="UP001332243">
    <property type="component" value="Unassembled WGS sequence"/>
</dbReference>
<keyword evidence="3" id="KW-1185">Reference proteome</keyword>
<dbReference type="EMBL" id="JAZGQK010000013">
    <property type="protein sequence ID" value="MEE6260351.1"/>
    <property type="molecule type" value="Genomic_DNA"/>
</dbReference>
<keyword evidence="1" id="KW-0472">Membrane</keyword>
<evidence type="ECO:0008006" key="4">
    <source>
        <dbReference type="Google" id="ProtNLM"/>
    </source>
</evidence>
<comment type="caution">
    <text evidence="2">The sequence shown here is derived from an EMBL/GenBank/DDBJ whole genome shotgun (WGS) entry which is preliminary data.</text>
</comment>
<evidence type="ECO:0000313" key="3">
    <source>
        <dbReference type="Proteomes" id="UP001332243"/>
    </source>
</evidence>